<proteinExistence type="predicted"/>
<reference evidence="2 3" key="1">
    <citation type="submission" date="2019-03" db="EMBL/GenBank/DDBJ databases">
        <title>First draft genome of Liparis tanakae, snailfish: a comprehensive survey of snailfish specific genes.</title>
        <authorList>
            <person name="Kim W."/>
            <person name="Song I."/>
            <person name="Jeong J.-H."/>
            <person name="Kim D."/>
            <person name="Kim S."/>
            <person name="Ryu S."/>
            <person name="Song J.Y."/>
            <person name="Lee S.K."/>
        </authorList>
    </citation>
    <scope>NUCLEOTIDE SEQUENCE [LARGE SCALE GENOMIC DNA]</scope>
    <source>
        <tissue evidence="2">Muscle</tissue>
    </source>
</reference>
<dbReference type="AlphaFoldDB" id="A0A4Z2F7Q1"/>
<protein>
    <submittedName>
        <fullName evidence="2">Uncharacterized protein</fullName>
    </submittedName>
</protein>
<evidence type="ECO:0000313" key="3">
    <source>
        <dbReference type="Proteomes" id="UP000314294"/>
    </source>
</evidence>
<feature type="region of interest" description="Disordered" evidence="1">
    <location>
        <begin position="34"/>
        <end position="79"/>
    </location>
</feature>
<organism evidence="2 3">
    <name type="scientific">Liparis tanakae</name>
    <name type="common">Tanaka's snailfish</name>
    <dbReference type="NCBI Taxonomy" id="230148"/>
    <lineage>
        <taxon>Eukaryota</taxon>
        <taxon>Metazoa</taxon>
        <taxon>Chordata</taxon>
        <taxon>Craniata</taxon>
        <taxon>Vertebrata</taxon>
        <taxon>Euteleostomi</taxon>
        <taxon>Actinopterygii</taxon>
        <taxon>Neopterygii</taxon>
        <taxon>Teleostei</taxon>
        <taxon>Neoteleostei</taxon>
        <taxon>Acanthomorphata</taxon>
        <taxon>Eupercaria</taxon>
        <taxon>Perciformes</taxon>
        <taxon>Cottioidei</taxon>
        <taxon>Cottales</taxon>
        <taxon>Liparidae</taxon>
        <taxon>Liparis</taxon>
    </lineage>
</organism>
<comment type="caution">
    <text evidence="2">The sequence shown here is derived from an EMBL/GenBank/DDBJ whole genome shotgun (WGS) entry which is preliminary data.</text>
</comment>
<dbReference type="Proteomes" id="UP000314294">
    <property type="component" value="Unassembled WGS sequence"/>
</dbReference>
<keyword evidence="3" id="KW-1185">Reference proteome</keyword>
<sequence>MKFYLSCDALQRNAVLHGHGRVDSAAAAGSTLFWGRGRPSGTGGGSSSISTDHLGTEAIHPNRGGGGGDGPTASQGHGVSHIGSCEYASSVQCPSGLGLPAHGCNAMMHSGLRAQTHVAFLARLNPSSSRRTP</sequence>
<accession>A0A4Z2F7Q1</accession>
<evidence type="ECO:0000256" key="1">
    <source>
        <dbReference type="SAM" id="MobiDB-lite"/>
    </source>
</evidence>
<evidence type="ECO:0000313" key="2">
    <source>
        <dbReference type="EMBL" id="TNN37266.1"/>
    </source>
</evidence>
<dbReference type="EMBL" id="SRLO01001510">
    <property type="protein sequence ID" value="TNN37266.1"/>
    <property type="molecule type" value="Genomic_DNA"/>
</dbReference>
<name>A0A4Z2F7Q1_9TELE</name>
<gene>
    <name evidence="2" type="ORF">EYF80_052565</name>
</gene>